<keyword evidence="1" id="KW-0812">Transmembrane</keyword>
<evidence type="ECO:0000256" key="1">
    <source>
        <dbReference type="SAM" id="Phobius"/>
    </source>
</evidence>
<dbReference type="AlphaFoldDB" id="A0A1F7VBM1"/>
<evidence type="ECO:0000313" key="3">
    <source>
        <dbReference type="Proteomes" id="UP000178723"/>
    </source>
</evidence>
<accession>A0A1F7VBM1</accession>
<organism evidence="2 3">
    <name type="scientific">Candidatus Uhrbacteria bacterium RIFCSPLOWO2_02_FULL_48_12</name>
    <dbReference type="NCBI Taxonomy" id="1802407"/>
    <lineage>
        <taxon>Bacteria</taxon>
        <taxon>Candidatus Uhriibacteriota</taxon>
    </lineage>
</organism>
<sequence length="262" mass="28730">MIAGFIWLTAGGNVNQIGTAKSYIGGAIMGLVLMLGSYTILNLINSDLVIFKALRVAVVEKKELEQVKILEAARYQSCRWLDPQTQKEQPSCQSLQGEIDLSGERCGFASRTAPEQTCCCFPIPLDLATKNDQKANATIKLAELITCVQAKGMQTITSISDDNLFNETCQPWDSNEIFNPQPGYQQNCQHHRGSKHYGRLNTTGPFTPNSGFSCAVDFATPVGGCATLQDTVLRFCGSQFNLRPDDEVLCEGSHLHVELRSC</sequence>
<proteinExistence type="predicted"/>
<comment type="caution">
    <text evidence="2">The sequence shown here is derived from an EMBL/GenBank/DDBJ whole genome shotgun (WGS) entry which is preliminary data.</text>
</comment>
<dbReference type="EMBL" id="MGEP01000001">
    <property type="protein sequence ID" value="OGL87538.1"/>
    <property type="molecule type" value="Genomic_DNA"/>
</dbReference>
<evidence type="ECO:0000313" key="2">
    <source>
        <dbReference type="EMBL" id="OGL87538.1"/>
    </source>
</evidence>
<gene>
    <name evidence="2" type="ORF">A3I40_01340</name>
</gene>
<protein>
    <submittedName>
        <fullName evidence="2">Uncharacterized protein</fullName>
    </submittedName>
</protein>
<keyword evidence="1" id="KW-0472">Membrane</keyword>
<feature type="transmembrane region" description="Helical" evidence="1">
    <location>
        <begin position="23"/>
        <end position="44"/>
    </location>
</feature>
<reference evidence="2 3" key="1">
    <citation type="journal article" date="2016" name="Nat. Commun.">
        <title>Thousands of microbial genomes shed light on interconnected biogeochemical processes in an aquifer system.</title>
        <authorList>
            <person name="Anantharaman K."/>
            <person name="Brown C.T."/>
            <person name="Hug L.A."/>
            <person name="Sharon I."/>
            <person name="Castelle C.J."/>
            <person name="Probst A.J."/>
            <person name="Thomas B.C."/>
            <person name="Singh A."/>
            <person name="Wilkins M.J."/>
            <person name="Karaoz U."/>
            <person name="Brodie E.L."/>
            <person name="Williams K.H."/>
            <person name="Hubbard S.S."/>
            <person name="Banfield J.F."/>
        </authorList>
    </citation>
    <scope>NUCLEOTIDE SEQUENCE [LARGE SCALE GENOMIC DNA]</scope>
</reference>
<keyword evidence="1" id="KW-1133">Transmembrane helix</keyword>
<dbReference type="Proteomes" id="UP000178723">
    <property type="component" value="Unassembled WGS sequence"/>
</dbReference>
<name>A0A1F7VBM1_9BACT</name>